<keyword evidence="2 4" id="KW-0863">Zinc-finger</keyword>
<gene>
    <name evidence="7" type="ORF">LIER_18587</name>
</gene>
<name>A0AAV3QH68_LITER</name>
<dbReference type="Gene3D" id="3.30.40.10">
    <property type="entry name" value="Zinc/RING finger domain, C3HC4 (zinc finger)"/>
    <property type="match status" value="1"/>
</dbReference>
<organism evidence="7 8">
    <name type="scientific">Lithospermum erythrorhizon</name>
    <name type="common">Purple gromwell</name>
    <name type="synonym">Lithospermum officinale var. erythrorhizon</name>
    <dbReference type="NCBI Taxonomy" id="34254"/>
    <lineage>
        <taxon>Eukaryota</taxon>
        <taxon>Viridiplantae</taxon>
        <taxon>Streptophyta</taxon>
        <taxon>Embryophyta</taxon>
        <taxon>Tracheophyta</taxon>
        <taxon>Spermatophyta</taxon>
        <taxon>Magnoliopsida</taxon>
        <taxon>eudicotyledons</taxon>
        <taxon>Gunneridae</taxon>
        <taxon>Pentapetalae</taxon>
        <taxon>asterids</taxon>
        <taxon>lamiids</taxon>
        <taxon>Boraginales</taxon>
        <taxon>Boraginaceae</taxon>
        <taxon>Boraginoideae</taxon>
        <taxon>Lithospermeae</taxon>
        <taxon>Lithospermum</taxon>
    </lineage>
</organism>
<evidence type="ECO:0000313" key="8">
    <source>
        <dbReference type="Proteomes" id="UP001454036"/>
    </source>
</evidence>
<evidence type="ECO:0000256" key="3">
    <source>
        <dbReference type="ARBA" id="ARBA00022833"/>
    </source>
</evidence>
<dbReference type="InterPro" id="IPR001841">
    <property type="entry name" value="Znf_RING"/>
</dbReference>
<dbReference type="PROSITE" id="PS50089">
    <property type="entry name" value="ZF_RING_2"/>
    <property type="match status" value="1"/>
</dbReference>
<dbReference type="PANTHER" id="PTHR45969:SF33">
    <property type="entry name" value="RING ZINC FINGER PROTEIN-RELATED"/>
    <property type="match status" value="1"/>
</dbReference>
<keyword evidence="3" id="KW-0862">Zinc</keyword>
<dbReference type="SUPFAM" id="SSF57850">
    <property type="entry name" value="RING/U-box"/>
    <property type="match status" value="1"/>
</dbReference>
<evidence type="ECO:0000259" key="6">
    <source>
        <dbReference type="PROSITE" id="PS50089"/>
    </source>
</evidence>
<dbReference type="Pfam" id="PF13639">
    <property type="entry name" value="zf-RING_2"/>
    <property type="match status" value="1"/>
</dbReference>
<reference evidence="7 8" key="1">
    <citation type="submission" date="2024-01" db="EMBL/GenBank/DDBJ databases">
        <title>The complete chloroplast genome sequence of Lithospermum erythrorhizon: insights into the phylogenetic relationship among Boraginaceae species and the maternal lineages of purple gromwells.</title>
        <authorList>
            <person name="Okada T."/>
            <person name="Watanabe K."/>
        </authorList>
    </citation>
    <scope>NUCLEOTIDE SEQUENCE [LARGE SCALE GENOMIC DNA]</scope>
</reference>
<dbReference type="GO" id="GO:0061630">
    <property type="term" value="F:ubiquitin protein ligase activity"/>
    <property type="evidence" value="ECO:0007669"/>
    <property type="project" value="TreeGrafter"/>
</dbReference>
<evidence type="ECO:0000313" key="7">
    <source>
        <dbReference type="EMBL" id="GAA0162508.1"/>
    </source>
</evidence>
<dbReference type="EMBL" id="BAABME010004479">
    <property type="protein sequence ID" value="GAA0162508.1"/>
    <property type="molecule type" value="Genomic_DNA"/>
</dbReference>
<keyword evidence="8" id="KW-1185">Reference proteome</keyword>
<keyword evidence="1" id="KW-0479">Metal-binding</keyword>
<feature type="transmembrane region" description="Helical" evidence="5">
    <location>
        <begin position="15"/>
        <end position="34"/>
    </location>
</feature>
<keyword evidence="5" id="KW-0472">Membrane</keyword>
<accession>A0AAV3QH68</accession>
<keyword evidence="5" id="KW-1133">Transmembrane helix</keyword>
<evidence type="ECO:0000256" key="4">
    <source>
        <dbReference type="PROSITE-ProRule" id="PRU00175"/>
    </source>
</evidence>
<protein>
    <recommendedName>
        <fullName evidence="6">RING-type domain-containing protein</fullName>
    </recommendedName>
</protein>
<dbReference type="GO" id="GO:0008270">
    <property type="term" value="F:zinc ion binding"/>
    <property type="evidence" value="ECO:0007669"/>
    <property type="project" value="UniProtKB-KW"/>
</dbReference>
<proteinExistence type="predicted"/>
<keyword evidence="5" id="KW-0812">Transmembrane</keyword>
<dbReference type="Proteomes" id="UP001454036">
    <property type="component" value="Unassembled WGS sequence"/>
</dbReference>
<dbReference type="GO" id="GO:0016567">
    <property type="term" value="P:protein ubiquitination"/>
    <property type="evidence" value="ECO:0007669"/>
    <property type="project" value="TreeGrafter"/>
</dbReference>
<evidence type="ECO:0000256" key="5">
    <source>
        <dbReference type="SAM" id="Phobius"/>
    </source>
</evidence>
<dbReference type="InterPro" id="IPR013083">
    <property type="entry name" value="Znf_RING/FYVE/PHD"/>
</dbReference>
<dbReference type="SMART" id="SM00184">
    <property type="entry name" value="RING"/>
    <property type="match status" value="1"/>
</dbReference>
<evidence type="ECO:0000256" key="1">
    <source>
        <dbReference type="ARBA" id="ARBA00022723"/>
    </source>
</evidence>
<dbReference type="AlphaFoldDB" id="A0AAV3QH68"/>
<dbReference type="PANTHER" id="PTHR45969">
    <property type="entry name" value="RING ZINC FINGER PROTEIN-RELATED"/>
    <property type="match status" value="1"/>
</dbReference>
<evidence type="ECO:0000256" key="2">
    <source>
        <dbReference type="ARBA" id="ARBA00022771"/>
    </source>
</evidence>
<sequence>MGFPVGYSDLFLPKLLLQILCLLTYLKKFIYIFLNFVGFGDFLEPEISIQAEPSSDSYSIGAVLMREFLPVAKFSELIDPPESCAVCLYEFDLDDQVRRLTNCRHIFHKCCLDRWLDHYQKTCPLCRMPFVPKDMQQSFNERIWMTSGISDLYGDHPIITTDL</sequence>
<feature type="domain" description="RING-type" evidence="6">
    <location>
        <begin position="84"/>
        <end position="127"/>
    </location>
</feature>
<comment type="caution">
    <text evidence="7">The sequence shown here is derived from an EMBL/GenBank/DDBJ whole genome shotgun (WGS) entry which is preliminary data.</text>
</comment>